<evidence type="ECO:0000256" key="6">
    <source>
        <dbReference type="ARBA" id="ARBA00023049"/>
    </source>
</evidence>
<evidence type="ECO:0000256" key="5">
    <source>
        <dbReference type="ARBA" id="ARBA00022833"/>
    </source>
</evidence>
<dbReference type="InterPro" id="IPR051156">
    <property type="entry name" value="Mito/Outer_Membr_Metalloprot"/>
</dbReference>
<reference evidence="8" key="1">
    <citation type="submission" date="2018-05" db="EMBL/GenBank/DDBJ databases">
        <authorList>
            <person name="Lanie J.A."/>
            <person name="Ng W.-L."/>
            <person name="Kazmierczak K.M."/>
            <person name="Andrzejewski T.M."/>
            <person name="Davidsen T.M."/>
            <person name="Wayne K.J."/>
            <person name="Tettelin H."/>
            <person name="Glass J.I."/>
            <person name="Rusch D."/>
            <person name="Podicherti R."/>
            <person name="Tsui H.-C.T."/>
            <person name="Winkler M.E."/>
        </authorList>
    </citation>
    <scope>NUCLEOTIDE SEQUENCE</scope>
</reference>
<dbReference type="Gene3D" id="3.30.2010.10">
    <property type="entry name" value="Metalloproteases ('zincins'), catalytic domain"/>
    <property type="match status" value="1"/>
</dbReference>
<keyword evidence="4" id="KW-0378">Hydrolase</keyword>
<evidence type="ECO:0000259" key="7">
    <source>
        <dbReference type="Pfam" id="PF01435"/>
    </source>
</evidence>
<dbReference type="InterPro" id="IPR001915">
    <property type="entry name" value="Peptidase_M48"/>
</dbReference>
<evidence type="ECO:0000256" key="1">
    <source>
        <dbReference type="ARBA" id="ARBA00001947"/>
    </source>
</evidence>
<keyword evidence="2" id="KW-0645">Protease</keyword>
<dbReference type="GO" id="GO:0016020">
    <property type="term" value="C:membrane"/>
    <property type="evidence" value="ECO:0007669"/>
    <property type="project" value="TreeGrafter"/>
</dbReference>
<gene>
    <name evidence="8" type="ORF">METZ01_LOCUS67029</name>
</gene>
<dbReference type="PANTHER" id="PTHR22726:SF1">
    <property type="entry name" value="METALLOENDOPEPTIDASE OMA1, MITOCHONDRIAL"/>
    <property type="match status" value="1"/>
</dbReference>
<evidence type="ECO:0000256" key="2">
    <source>
        <dbReference type="ARBA" id="ARBA00022670"/>
    </source>
</evidence>
<keyword evidence="6" id="KW-0482">Metalloprotease</keyword>
<dbReference type="PANTHER" id="PTHR22726">
    <property type="entry name" value="METALLOENDOPEPTIDASE OMA1"/>
    <property type="match status" value="1"/>
</dbReference>
<name>A0A381TDF4_9ZZZZ</name>
<dbReference type="GO" id="GO:0046872">
    <property type="term" value="F:metal ion binding"/>
    <property type="evidence" value="ECO:0007669"/>
    <property type="project" value="UniProtKB-KW"/>
</dbReference>
<protein>
    <recommendedName>
        <fullName evidence="7">Peptidase M48 domain-containing protein</fullName>
    </recommendedName>
</protein>
<dbReference type="EMBL" id="UINC01004418">
    <property type="protein sequence ID" value="SVA14175.1"/>
    <property type="molecule type" value="Genomic_DNA"/>
</dbReference>
<feature type="non-terminal residue" evidence="8">
    <location>
        <position position="322"/>
    </location>
</feature>
<sequence length="322" mass="36084">MSKQFKLAFLLVFTLYLSAFPFTAKSVPFISLETEIAMGKAADVSIVKQVGLYQDKTLQLYVNDIGQNLVSKLSDKIFSKYFFRVMDSPEINAFALPGGYVYVTRGLLALVNNEAELAGVIGHEIGHIIFHHGAKQMVRNIGAQIFAIGGAIASPKNAGGWLTVSTALFQQISMGYGRDAEIESDEHGILSGSELGYNPYGMERFLKSLRLKEIMSGQSYHAFQASHPETKNRIIRAGLLAGRMKADFTEASFFRRRYLNKIRGLTYEGKKHPRDIKRYKPKYIDLYEVKEGDTFQSIAKNELGDKRKDLELTVLNGRKESS</sequence>
<evidence type="ECO:0000256" key="3">
    <source>
        <dbReference type="ARBA" id="ARBA00022723"/>
    </source>
</evidence>
<evidence type="ECO:0000313" key="8">
    <source>
        <dbReference type="EMBL" id="SVA14175.1"/>
    </source>
</evidence>
<keyword evidence="3" id="KW-0479">Metal-binding</keyword>
<dbReference type="GO" id="GO:0004222">
    <property type="term" value="F:metalloendopeptidase activity"/>
    <property type="evidence" value="ECO:0007669"/>
    <property type="project" value="InterPro"/>
</dbReference>
<dbReference type="Pfam" id="PF01435">
    <property type="entry name" value="Peptidase_M48"/>
    <property type="match status" value="1"/>
</dbReference>
<comment type="cofactor">
    <cofactor evidence="1">
        <name>Zn(2+)</name>
        <dbReference type="ChEBI" id="CHEBI:29105"/>
    </cofactor>
</comment>
<feature type="domain" description="Peptidase M48" evidence="7">
    <location>
        <begin position="61"/>
        <end position="234"/>
    </location>
</feature>
<accession>A0A381TDF4</accession>
<dbReference type="AlphaFoldDB" id="A0A381TDF4"/>
<evidence type="ECO:0000256" key="4">
    <source>
        <dbReference type="ARBA" id="ARBA00022801"/>
    </source>
</evidence>
<keyword evidence="5" id="KW-0862">Zinc</keyword>
<dbReference type="GO" id="GO:0051603">
    <property type="term" value="P:proteolysis involved in protein catabolic process"/>
    <property type="evidence" value="ECO:0007669"/>
    <property type="project" value="TreeGrafter"/>
</dbReference>
<proteinExistence type="predicted"/>
<organism evidence="8">
    <name type="scientific">marine metagenome</name>
    <dbReference type="NCBI Taxonomy" id="408172"/>
    <lineage>
        <taxon>unclassified sequences</taxon>
        <taxon>metagenomes</taxon>
        <taxon>ecological metagenomes</taxon>
    </lineage>
</organism>